<organism evidence="1 2">
    <name type="scientific">Candidatus Nitrospira nitrosa</name>
    <dbReference type="NCBI Taxonomy" id="1742972"/>
    <lineage>
        <taxon>Bacteria</taxon>
        <taxon>Pseudomonadati</taxon>
        <taxon>Nitrospirota</taxon>
        <taxon>Nitrospiria</taxon>
        <taxon>Nitrospirales</taxon>
        <taxon>Nitrospiraceae</taxon>
        <taxon>Nitrospira</taxon>
    </lineage>
</organism>
<keyword evidence="2" id="KW-1185">Reference proteome</keyword>
<name>A0A0S4L8B8_9BACT</name>
<reference evidence="1 2" key="1">
    <citation type="submission" date="2015-10" db="EMBL/GenBank/DDBJ databases">
        <authorList>
            <person name="Gilbert D.G."/>
        </authorList>
    </citation>
    <scope>NUCLEOTIDE SEQUENCE [LARGE SCALE GENOMIC DNA]</scope>
    <source>
        <strain evidence="1">COMA1</strain>
    </source>
</reference>
<protein>
    <submittedName>
        <fullName evidence="1">Uncharacterized protein</fullName>
    </submittedName>
</protein>
<dbReference type="RefSeq" id="WP_090743051.1">
    <property type="nucleotide sequence ID" value="NZ_CZQA01000001.1"/>
</dbReference>
<dbReference type="EMBL" id="CZQA01000001">
    <property type="protein sequence ID" value="CUS32123.1"/>
    <property type="molecule type" value="Genomic_DNA"/>
</dbReference>
<accession>A0A0S4L8B8</accession>
<dbReference type="OrthoDB" id="8563183at2"/>
<dbReference type="AlphaFoldDB" id="A0A0S4L8B8"/>
<evidence type="ECO:0000313" key="2">
    <source>
        <dbReference type="Proteomes" id="UP000199032"/>
    </source>
</evidence>
<dbReference type="STRING" id="1742972.COMA1_10431"/>
<dbReference type="Proteomes" id="UP000199032">
    <property type="component" value="Unassembled WGS sequence"/>
</dbReference>
<evidence type="ECO:0000313" key="1">
    <source>
        <dbReference type="EMBL" id="CUS32123.1"/>
    </source>
</evidence>
<proteinExistence type="predicted"/>
<sequence length="148" mass="16109">MKRQDYLFHRVRCTGGSTMEGFTRANLFELSSKTIHVTYSTTSILGGPILSYRDDLRSLTFRGDDIQIEQTALGEIVTVTLEVVPDLRTVSFSLIVPTVTVMPQSNGARVKVLGITTTAPTTIAGPPPGPELLYSAVYLRGTAQFIVS</sequence>
<gene>
    <name evidence="1" type="ORF">COMA1_10431</name>
</gene>